<evidence type="ECO:0000256" key="2">
    <source>
        <dbReference type="ARBA" id="ARBA00010231"/>
    </source>
</evidence>
<dbReference type="InterPro" id="IPR005845">
    <property type="entry name" value="A-D-PHexomutase_a/b/a-II"/>
</dbReference>
<protein>
    <recommendedName>
        <fullName evidence="13">Phosphomannomutase</fullName>
    </recommendedName>
</protein>
<sequence>MNPETSDEDVPFRPGYWPGSDVDELLERAEAWSAADPDPDDQNALLALVARVRDTEPRRRDIRRAALDELRDRFSGTLAFGTAGLRGRMAAGPNRMNRAVVIRAAAGLGAYLLETVDTTDRPARVTVGFDARHHSRTFALDTAAVLTAAGLEVHVLPRALPTPVLAFSVQHLDADAGVMVTASHNPPADNGYKVYLGGRAVEASGRGAQIVPPHDTGIAGHIDAAPVAAEVPRAGSGWTVLGDDVVRAYLDAVGRWSDGAPRRLRIVTTALHGVGDALTSAALREAGFTDVVPVEEQQHPDPEFSTVSFPNPEEPGAIDLSLALAQDTGADLVIANDPDADRCAVAVLDRGTGTYQGAETARSNGWRMLHGDEVGALLGEEMASRAAPGSVLASSVVSSRLLSRIAAAHGLTHRTTLTGFKWISRVEGLAFGYEEALGYCVDPAVVRDKDGISAGLVVAQVANRLAAAGSSIPDALDDLARTHGLYLTDQVSARFTDLTQIGSTMEGLRGRPRRPSPARRSRPPSTSRTGTTGSRPPTGSCCSPRTTTGSSCAPAGPSPRSSATSRSCCPSHRTRRTTRSVPRGPRPGRGSTGSPSTSAAPWASDVRSGSGQHLRLVLLDTSGPVALLGAPGLVVPPEAPVPRRGERRRAHPGGAQRPAHDPDRPGLAVEEHLGVPSVLAAERVQVEGVDGSHERVPGRLGRALVAADPPQVEVARRRERDLVARRPDLDERDDRRPGCHGLCCGRDRGQRCLVADQQVPVGCGVGRVAAARSSHQHPVAHLGARGPRPRDPLVAVHDEVDRHLRARDVPGADRVGPHRRALRVAVLGEEELHVTIGVRPRVQRLQIRSAEHEPDHRRGQALPGDHDRLLGRSGRPSCLHGEPGGRAGLTTGGRVRGV</sequence>
<evidence type="ECO:0008006" key="13">
    <source>
        <dbReference type="Google" id="ProtNLM"/>
    </source>
</evidence>
<dbReference type="Proteomes" id="UP001321475">
    <property type="component" value="Chromosome"/>
</dbReference>
<feature type="compositionally biased region" description="Low complexity" evidence="7">
    <location>
        <begin position="579"/>
        <end position="598"/>
    </location>
</feature>
<reference evidence="12" key="1">
    <citation type="journal article" date="2019" name="Int. J. Syst. Evol. Microbiol.">
        <title>The Global Catalogue of Microorganisms (GCM) 10K type strain sequencing project: providing services to taxonomists for standard genome sequencing and annotation.</title>
        <authorList>
            <consortium name="The Broad Institute Genomics Platform"/>
            <consortium name="The Broad Institute Genome Sequencing Center for Infectious Disease"/>
            <person name="Wu L."/>
            <person name="Ma J."/>
        </authorList>
    </citation>
    <scope>NUCLEOTIDE SEQUENCE [LARGE SCALE GENOMIC DNA]</scope>
    <source>
        <strain evidence="12">NBRC 108565</strain>
    </source>
</reference>
<dbReference type="CDD" id="cd05799">
    <property type="entry name" value="PGM2"/>
    <property type="match status" value="1"/>
</dbReference>
<evidence type="ECO:0000259" key="8">
    <source>
        <dbReference type="Pfam" id="PF02878"/>
    </source>
</evidence>
<keyword evidence="4" id="KW-0479">Metal-binding</keyword>
<dbReference type="PRINTS" id="PR00509">
    <property type="entry name" value="PGMPMM"/>
</dbReference>
<evidence type="ECO:0000259" key="9">
    <source>
        <dbReference type="Pfam" id="PF02879"/>
    </source>
</evidence>
<evidence type="ECO:0000313" key="11">
    <source>
        <dbReference type="EMBL" id="BDZ40906.1"/>
    </source>
</evidence>
<feature type="compositionally biased region" description="Gly residues" evidence="7">
    <location>
        <begin position="882"/>
        <end position="898"/>
    </location>
</feature>
<feature type="domain" description="Alpha-D-phosphohexomutase alpha/beta/alpha" evidence="8">
    <location>
        <begin position="79"/>
        <end position="197"/>
    </location>
</feature>
<feature type="region of interest" description="Disordered" evidence="7">
    <location>
        <begin position="630"/>
        <end position="667"/>
    </location>
</feature>
<keyword evidence="3" id="KW-0597">Phosphoprotein</keyword>
<dbReference type="PANTHER" id="PTHR45745">
    <property type="entry name" value="PHOSPHOMANNOMUTASE 45A"/>
    <property type="match status" value="1"/>
</dbReference>
<feature type="compositionally biased region" description="Basic residues" evidence="7">
    <location>
        <begin position="510"/>
        <end position="522"/>
    </location>
</feature>
<dbReference type="Pfam" id="PF02879">
    <property type="entry name" value="PGM_PMM_II"/>
    <property type="match status" value="1"/>
</dbReference>
<evidence type="ECO:0000256" key="6">
    <source>
        <dbReference type="ARBA" id="ARBA00023235"/>
    </source>
</evidence>
<evidence type="ECO:0000313" key="12">
    <source>
        <dbReference type="Proteomes" id="UP001321475"/>
    </source>
</evidence>
<dbReference type="InterPro" id="IPR016066">
    <property type="entry name" value="A-D-PHexomutase_CS"/>
</dbReference>
<dbReference type="InterPro" id="IPR005844">
    <property type="entry name" value="A-D-PHexomutase_a/b/a-I"/>
</dbReference>
<comment type="cofactor">
    <cofactor evidence="1">
        <name>Mg(2+)</name>
        <dbReference type="ChEBI" id="CHEBI:18420"/>
    </cofactor>
</comment>
<evidence type="ECO:0000256" key="3">
    <source>
        <dbReference type="ARBA" id="ARBA00022553"/>
    </source>
</evidence>
<dbReference type="Gene3D" id="3.40.120.10">
    <property type="entry name" value="Alpha-D-Glucose-1,6-Bisphosphate, subunit A, domain 3"/>
    <property type="match status" value="3"/>
</dbReference>
<dbReference type="SUPFAM" id="SSF53738">
    <property type="entry name" value="Phosphoglucomutase, first 3 domains"/>
    <property type="match status" value="3"/>
</dbReference>
<evidence type="ECO:0000256" key="4">
    <source>
        <dbReference type="ARBA" id="ARBA00022723"/>
    </source>
</evidence>
<dbReference type="InterPro" id="IPR005846">
    <property type="entry name" value="A-D-PHexomutase_a/b/a-III"/>
</dbReference>
<proteinExistence type="inferred from homology"/>
<keyword evidence="12" id="KW-1185">Reference proteome</keyword>
<dbReference type="Pfam" id="PF02880">
    <property type="entry name" value="PGM_PMM_III"/>
    <property type="match status" value="1"/>
</dbReference>
<dbReference type="InterPro" id="IPR016055">
    <property type="entry name" value="A-D-PHexomutase_a/b/a-I/II/III"/>
</dbReference>
<feature type="region of interest" description="Disordered" evidence="7">
    <location>
        <begin position="502"/>
        <end position="606"/>
    </location>
</feature>
<keyword evidence="6" id="KW-0413">Isomerase</keyword>
<dbReference type="Pfam" id="PF02878">
    <property type="entry name" value="PGM_PMM_I"/>
    <property type="match status" value="1"/>
</dbReference>
<evidence type="ECO:0000256" key="5">
    <source>
        <dbReference type="ARBA" id="ARBA00022842"/>
    </source>
</evidence>
<evidence type="ECO:0000256" key="7">
    <source>
        <dbReference type="SAM" id="MobiDB-lite"/>
    </source>
</evidence>
<dbReference type="InterPro" id="IPR005841">
    <property type="entry name" value="Alpha-D-phosphohexomutase_SF"/>
</dbReference>
<feature type="compositionally biased region" description="Polar residues" evidence="7">
    <location>
        <begin position="541"/>
        <end position="551"/>
    </location>
</feature>
<feature type="compositionally biased region" description="Low complexity" evidence="7">
    <location>
        <begin position="523"/>
        <end position="540"/>
    </location>
</feature>
<name>A0ABN6XBH7_9CELL</name>
<gene>
    <name evidence="11" type="ORF">GCM10025865_02050</name>
</gene>
<dbReference type="EMBL" id="AP027729">
    <property type="protein sequence ID" value="BDZ40906.1"/>
    <property type="molecule type" value="Genomic_DNA"/>
</dbReference>
<feature type="domain" description="Alpha-D-phosphohexomutase alpha/beta/alpha" evidence="9">
    <location>
        <begin position="248"/>
        <end position="346"/>
    </location>
</feature>
<feature type="domain" description="Alpha-D-phosphohexomutase alpha/beta/alpha" evidence="10">
    <location>
        <begin position="371"/>
        <end position="476"/>
    </location>
</feature>
<feature type="region of interest" description="Disordered" evidence="7">
    <location>
        <begin position="849"/>
        <end position="898"/>
    </location>
</feature>
<feature type="compositionally biased region" description="Basic and acidic residues" evidence="7">
    <location>
        <begin position="849"/>
        <end position="870"/>
    </location>
</feature>
<dbReference type="PROSITE" id="PS00710">
    <property type="entry name" value="PGM_PMM"/>
    <property type="match status" value="1"/>
</dbReference>
<dbReference type="PANTHER" id="PTHR45745:SF1">
    <property type="entry name" value="PHOSPHOGLUCOMUTASE 2B-RELATED"/>
    <property type="match status" value="1"/>
</dbReference>
<evidence type="ECO:0000259" key="10">
    <source>
        <dbReference type="Pfam" id="PF02880"/>
    </source>
</evidence>
<organism evidence="11 12">
    <name type="scientific">Paraoerskovia sediminicola</name>
    <dbReference type="NCBI Taxonomy" id="1138587"/>
    <lineage>
        <taxon>Bacteria</taxon>
        <taxon>Bacillati</taxon>
        <taxon>Actinomycetota</taxon>
        <taxon>Actinomycetes</taxon>
        <taxon>Micrococcales</taxon>
        <taxon>Cellulomonadaceae</taxon>
        <taxon>Paraoerskovia</taxon>
    </lineage>
</organism>
<keyword evidence="5" id="KW-0460">Magnesium</keyword>
<comment type="similarity">
    <text evidence="2">Belongs to the phosphohexose mutase family.</text>
</comment>
<feature type="compositionally biased region" description="Basic and acidic residues" evidence="7">
    <location>
        <begin position="658"/>
        <end position="667"/>
    </location>
</feature>
<evidence type="ECO:0000256" key="1">
    <source>
        <dbReference type="ARBA" id="ARBA00001946"/>
    </source>
</evidence>
<accession>A0ABN6XBH7</accession>